<proteinExistence type="predicted"/>
<dbReference type="InterPro" id="IPR003141">
    <property type="entry name" value="Pol/His_phosphatase_N"/>
</dbReference>
<name>A0ABD0XSC7_9HEMI</name>
<feature type="domain" description="Polymerase/histidinol phosphatase N-terminal" evidence="1">
    <location>
        <begin position="36"/>
        <end position="103"/>
    </location>
</feature>
<evidence type="ECO:0000313" key="2">
    <source>
        <dbReference type="EMBL" id="KAL1110081.1"/>
    </source>
</evidence>
<organism evidence="2 3">
    <name type="scientific">Ranatra chinensis</name>
    <dbReference type="NCBI Taxonomy" id="642074"/>
    <lineage>
        <taxon>Eukaryota</taxon>
        <taxon>Metazoa</taxon>
        <taxon>Ecdysozoa</taxon>
        <taxon>Arthropoda</taxon>
        <taxon>Hexapoda</taxon>
        <taxon>Insecta</taxon>
        <taxon>Pterygota</taxon>
        <taxon>Neoptera</taxon>
        <taxon>Paraneoptera</taxon>
        <taxon>Hemiptera</taxon>
        <taxon>Heteroptera</taxon>
        <taxon>Panheteroptera</taxon>
        <taxon>Nepomorpha</taxon>
        <taxon>Nepidae</taxon>
        <taxon>Ranatrinae</taxon>
        <taxon>Ranatra</taxon>
    </lineage>
</organism>
<dbReference type="InterPro" id="IPR016195">
    <property type="entry name" value="Pol/histidinol_Pase-like"/>
</dbReference>
<dbReference type="InterPro" id="IPR004013">
    <property type="entry name" value="PHP_dom"/>
</dbReference>
<protein>
    <recommendedName>
        <fullName evidence="1">Polymerase/histidinol phosphatase N-terminal domain-containing protein</fullName>
    </recommendedName>
</protein>
<dbReference type="EMBL" id="JBFDAA010000024">
    <property type="protein sequence ID" value="KAL1110081.1"/>
    <property type="molecule type" value="Genomic_DNA"/>
</dbReference>
<dbReference type="PANTHER" id="PTHR32294">
    <property type="entry name" value="DNA POLYMERASE III SUBUNIT ALPHA"/>
    <property type="match status" value="1"/>
</dbReference>
<dbReference type="SUPFAM" id="SSF89550">
    <property type="entry name" value="PHP domain-like"/>
    <property type="match status" value="1"/>
</dbReference>
<dbReference type="PANTHER" id="PTHR32294:SF0">
    <property type="entry name" value="DNA POLYMERASE III SUBUNIT ALPHA"/>
    <property type="match status" value="1"/>
</dbReference>
<comment type="caution">
    <text evidence="2">The sequence shown here is derived from an EMBL/GenBank/DDBJ whole genome shotgun (WGS) entry which is preliminary data.</text>
</comment>
<accession>A0ABD0XSC7</accession>
<keyword evidence="3" id="KW-1185">Reference proteome</keyword>
<gene>
    <name evidence="2" type="ORF">AAG570_014037</name>
</gene>
<reference evidence="2 3" key="1">
    <citation type="submission" date="2024-07" db="EMBL/GenBank/DDBJ databases">
        <title>Chromosome-level genome assembly of the water stick insect Ranatra chinensis (Heteroptera: Nepidae).</title>
        <authorList>
            <person name="Liu X."/>
        </authorList>
    </citation>
    <scope>NUCLEOTIDE SEQUENCE [LARGE SCALE GENOMIC DNA]</scope>
    <source>
        <strain evidence="2">Cailab_2021Rc</strain>
        <tissue evidence="2">Muscle</tissue>
    </source>
</reference>
<dbReference type="AlphaFoldDB" id="A0ABD0XSC7"/>
<sequence>MDEKLLTENIIDYGDSAAAEVVVESSGDGVSLNDFAHLHLHTQYSLLDGAILIEKLVDRAKELGMKSVAITDHGVMHGVVDFYKQMSAAGIKPIIGMEAYISPTSRSYTNYSRGETSNYHLVLLAKDNTGFDNLRKLATIAQLEGFYMKPRIDKEVLREHKEGIIALSACLGGEIPQKILKTGYKEALEAAKEFQEIMGEGNYYLEIQENGIPEQTIVNQQLINISNETGIPLVATCDCHYLHKKITLPMWF</sequence>
<dbReference type="Pfam" id="PF02811">
    <property type="entry name" value="PHP"/>
    <property type="match status" value="1"/>
</dbReference>
<evidence type="ECO:0000259" key="1">
    <source>
        <dbReference type="SMART" id="SM00481"/>
    </source>
</evidence>
<dbReference type="Gene3D" id="3.20.20.140">
    <property type="entry name" value="Metal-dependent hydrolases"/>
    <property type="match status" value="1"/>
</dbReference>
<dbReference type="InterPro" id="IPR004805">
    <property type="entry name" value="DnaE2/DnaE/PolC"/>
</dbReference>
<dbReference type="CDD" id="cd12113">
    <property type="entry name" value="PHP_PolIIIA_DnaE3"/>
    <property type="match status" value="1"/>
</dbReference>
<dbReference type="Proteomes" id="UP001558652">
    <property type="component" value="Unassembled WGS sequence"/>
</dbReference>
<evidence type="ECO:0000313" key="3">
    <source>
        <dbReference type="Proteomes" id="UP001558652"/>
    </source>
</evidence>
<dbReference type="SMART" id="SM00481">
    <property type="entry name" value="POLIIIAc"/>
    <property type="match status" value="1"/>
</dbReference>